<reference evidence="4 5" key="1">
    <citation type="submission" date="2017-07" db="EMBL/GenBank/DDBJ databases">
        <title>The genome sequence of Paludifilum halophilum highlights mechanisms for microbial adaptation to high salt environemnts.</title>
        <authorList>
            <person name="Belbahri L."/>
        </authorList>
    </citation>
    <scope>NUCLEOTIDE SEQUENCE [LARGE SCALE GENOMIC DNA]</scope>
    <source>
        <strain evidence="4 5">DSM 102817</strain>
    </source>
</reference>
<sequence>MELSQRQEKILNIVKDEGPITGERIAEKLNLTRATLRPDLAILTMSGFLDARPRVGYFYSGKTGNQLLGEHIQKLPVKDYKSVPVVCREETSVYDAICTMFLEDVGTLYVVQEGGLLVGVVSRKDLLKSSMGNQDLQTIPVGVIMSRMPNIVTCRAEDSLFDAATKLIRNQVDSLPVVREAESGTGMEVVGRITKTTITRAFVELGEGASNV</sequence>
<dbReference type="RefSeq" id="WP_094264353.1">
    <property type="nucleotide sequence ID" value="NZ_NOWF01000005.1"/>
</dbReference>
<dbReference type="SUPFAM" id="SSF46785">
    <property type="entry name" value="Winged helix' DNA-binding domain"/>
    <property type="match status" value="1"/>
</dbReference>
<keyword evidence="5" id="KW-1185">Reference proteome</keyword>
<comment type="caution">
    <text evidence="4">The sequence shown here is derived from an EMBL/GenBank/DDBJ whole genome shotgun (WGS) entry which is preliminary data.</text>
</comment>
<dbReference type="PANTHER" id="PTHR48108">
    <property type="entry name" value="CBS DOMAIN-CONTAINING PROTEIN CBSX2, CHLOROPLASTIC"/>
    <property type="match status" value="1"/>
</dbReference>
<keyword evidence="1" id="KW-0677">Repeat</keyword>
<dbReference type="Proteomes" id="UP000215459">
    <property type="component" value="Unassembled WGS sequence"/>
</dbReference>
<evidence type="ECO:0000256" key="2">
    <source>
        <dbReference type="PROSITE-ProRule" id="PRU00703"/>
    </source>
</evidence>
<dbReference type="FunFam" id="1.10.10.10:FF:000257">
    <property type="entry name" value="Transcriptional repressor CcpN"/>
    <property type="match status" value="1"/>
</dbReference>
<keyword evidence="2" id="KW-0129">CBS domain</keyword>
<dbReference type="InterPro" id="IPR016842">
    <property type="entry name" value="UCP026546_HTH-CBS"/>
</dbReference>
<feature type="domain" description="CBS" evidence="3">
    <location>
        <begin position="145"/>
        <end position="210"/>
    </location>
</feature>
<evidence type="ECO:0000256" key="1">
    <source>
        <dbReference type="ARBA" id="ARBA00022737"/>
    </source>
</evidence>
<dbReference type="Gene3D" id="3.10.580.10">
    <property type="entry name" value="CBS-domain"/>
    <property type="match status" value="1"/>
</dbReference>
<dbReference type="InterPro" id="IPR036390">
    <property type="entry name" value="WH_DNA-bd_sf"/>
</dbReference>
<dbReference type="AlphaFoldDB" id="A0A235B611"/>
<name>A0A235B611_9BACL</name>
<dbReference type="Pfam" id="PF00571">
    <property type="entry name" value="CBS"/>
    <property type="match status" value="2"/>
</dbReference>
<evidence type="ECO:0000313" key="5">
    <source>
        <dbReference type="Proteomes" id="UP000215459"/>
    </source>
</evidence>
<dbReference type="InterPro" id="IPR013196">
    <property type="entry name" value="HTH_11"/>
</dbReference>
<evidence type="ECO:0000313" key="4">
    <source>
        <dbReference type="EMBL" id="OYD07682.1"/>
    </source>
</evidence>
<dbReference type="SMART" id="SM00116">
    <property type="entry name" value="CBS"/>
    <property type="match status" value="2"/>
</dbReference>
<dbReference type="PROSITE" id="PS51371">
    <property type="entry name" value="CBS"/>
    <property type="match status" value="2"/>
</dbReference>
<organism evidence="4 5">
    <name type="scientific">Paludifilum halophilum</name>
    <dbReference type="NCBI Taxonomy" id="1642702"/>
    <lineage>
        <taxon>Bacteria</taxon>
        <taxon>Bacillati</taxon>
        <taxon>Bacillota</taxon>
        <taxon>Bacilli</taxon>
        <taxon>Bacillales</taxon>
        <taxon>Thermoactinomycetaceae</taxon>
        <taxon>Paludifilum</taxon>
    </lineage>
</organism>
<dbReference type="FunFam" id="3.10.580.10:FF:000016">
    <property type="entry name" value="Transcriptional repressor CcpN"/>
    <property type="match status" value="1"/>
</dbReference>
<dbReference type="Pfam" id="PF08279">
    <property type="entry name" value="HTH_11"/>
    <property type="match status" value="1"/>
</dbReference>
<dbReference type="Gene3D" id="1.10.10.10">
    <property type="entry name" value="Winged helix-like DNA-binding domain superfamily/Winged helix DNA-binding domain"/>
    <property type="match status" value="1"/>
</dbReference>
<dbReference type="SUPFAM" id="SSF54631">
    <property type="entry name" value="CBS-domain pair"/>
    <property type="match status" value="1"/>
</dbReference>
<dbReference type="OrthoDB" id="9793615at2"/>
<dbReference type="EMBL" id="NOWF01000005">
    <property type="protein sequence ID" value="OYD07682.1"/>
    <property type="molecule type" value="Genomic_DNA"/>
</dbReference>
<dbReference type="PANTHER" id="PTHR48108:SF32">
    <property type="entry name" value="TRANSCRIPTIONAL REPRESSOR CCPN"/>
    <property type="match status" value="1"/>
</dbReference>
<accession>A0A235B611</accession>
<dbReference type="InterPro" id="IPR046342">
    <property type="entry name" value="CBS_dom_sf"/>
</dbReference>
<dbReference type="CDD" id="cd04617">
    <property type="entry name" value="CBS_pair_CcpN"/>
    <property type="match status" value="1"/>
</dbReference>
<dbReference type="InterPro" id="IPR051462">
    <property type="entry name" value="CBS_domain-containing"/>
</dbReference>
<dbReference type="PIRSF" id="PIRSF026546">
    <property type="entry name" value="UCP026546_CBS_YqzB"/>
    <property type="match status" value="1"/>
</dbReference>
<dbReference type="InterPro" id="IPR036388">
    <property type="entry name" value="WH-like_DNA-bd_sf"/>
</dbReference>
<gene>
    <name evidence="4" type="ORF">CHM34_09380</name>
</gene>
<protein>
    <submittedName>
        <fullName evidence="4">Transcriptional regulator</fullName>
    </submittedName>
</protein>
<evidence type="ECO:0000259" key="3">
    <source>
        <dbReference type="PROSITE" id="PS51371"/>
    </source>
</evidence>
<proteinExistence type="predicted"/>
<dbReference type="InterPro" id="IPR000644">
    <property type="entry name" value="CBS_dom"/>
</dbReference>
<feature type="domain" description="CBS" evidence="3">
    <location>
        <begin position="80"/>
        <end position="136"/>
    </location>
</feature>